<name>A0A158F824_CABSO</name>
<dbReference type="PANTHER" id="PTHR22946:SF9">
    <property type="entry name" value="POLYKETIDE TRANSFERASE AF380"/>
    <property type="match status" value="1"/>
</dbReference>
<keyword evidence="1 4" id="KW-0378">Hydrolase</keyword>
<protein>
    <submittedName>
        <fullName evidence="4">Dienelactone hydrolase-like protein</fullName>
    </submittedName>
</protein>
<accession>A0A158F824</accession>
<dbReference type="PANTHER" id="PTHR22946">
    <property type="entry name" value="DIENELACTONE HYDROLASE DOMAIN-CONTAINING PROTEIN-RELATED"/>
    <property type="match status" value="1"/>
</dbReference>
<dbReference type="EMBL" id="FCOC02000002">
    <property type="protein sequence ID" value="SAL15934.1"/>
    <property type="molecule type" value="Genomic_DNA"/>
</dbReference>
<reference evidence="4 5" key="1">
    <citation type="submission" date="2016-01" db="EMBL/GenBank/DDBJ databases">
        <authorList>
            <person name="Oliw E.H."/>
        </authorList>
    </citation>
    <scope>NUCLEOTIDE SEQUENCE [LARGE SCALE GENOMIC DNA]</scope>
    <source>
        <strain evidence="4">LMG 22029</strain>
    </source>
</reference>
<evidence type="ECO:0000313" key="4">
    <source>
        <dbReference type="EMBL" id="SAL15934.1"/>
    </source>
</evidence>
<evidence type="ECO:0000259" key="3">
    <source>
        <dbReference type="Pfam" id="PF02129"/>
    </source>
</evidence>
<dbReference type="InterPro" id="IPR050261">
    <property type="entry name" value="FrsA_esterase"/>
</dbReference>
<sequence>MAFREAVSGCLVVCAVAATLVAVSTRASAEPFPGAQQYASLEAPAFGTVTPAFDPSLPVVDASLNESVIEIPSGDVTLETTLFKPNGAGPFPMVVFNHGKLPGNAHDQPRARPLALAREFVRHGYVVVVPNRRGFAQSGGEYTGNGCNVEANGFTQARDVAATVAYMGKQPFVDSKHVVVAGASHGGLVTMAYGARDARSDIGVRGLINFSGGLRQDECPNWQKNLTSAFGEYGEHVKLPSLWMYGSNDSVWQGSLPDDMFASYTAHGARADMVDFGAYKNDAHRLVGDRDGVPIWWPRVKAFLADIGMPTDLQYQVSYPQAPSPTGYANVDAVAAVPFLDERGREGYENFLHQYSSRAFAVSDSGAWSWAEGGDDPMAVALDGCQKQSTEPCRLYAVNNAVVWSERSAAQTQTASR</sequence>
<dbReference type="Gene3D" id="3.40.50.1820">
    <property type="entry name" value="alpha/beta hydrolase"/>
    <property type="match status" value="1"/>
</dbReference>
<dbReference type="Pfam" id="PF02129">
    <property type="entry name" value="Peptidase_S15"/>
    <property type="match status" value="1"/>
</dbReference>
<dbReference type="SUPFAM" id="SSF53474">
    <property type="entry name" value="alpha/beta-Hydrolases"/>
    <property type="match status" value="1"/>
</dbReference>
<dbReference type="InterPro" id="IPR029058">
    <property type="entry name" value="AB_hydrolase_fold"/>
</dbReference>
<dbReference type="OrthoDB" id="8564128at2"/>
<dbReference type="RefSeq" id="WP_060817418.1">
    <property type="nucleotide sequence ID" value="NZ_FCOC02000002.1"/>
</dbReference>
<gene>
    <name evidence="4" type="ORF">AWB64_00913</name>
</gene>
<feature type="chain" id="PRO_5007810192" evidence="2">
    <location>
        <begin position="30"/>
        <end position="417"/>
    </location>
</feature>
<dbReference type="InterPro" id="IPR000383">
    <property type="entry name" value="Xaa-Pro-like_dom"/>
</dbReference>
<dbReference type="GO" id="GO:0052689">
    <property type="term" value="F:carboxylic ester hydrolase activity"/>
    <property type="evidence" value="ECO:0007669"/>
    <property type="project" value="UniProtKB-ARBA"/>
</dbReference>
<evidence type="ECO:0000256" key="2">
    <source>
        <dbReference type="SAM" id="SignalP"/>
    </source>
</evidence>
<proteinExistence type="predicted"/>
<dbReference type="Proteomes" id="UP000054893">
    <property type="component" value="Unassembled WGS sequence"/>
</dbReference>
<keyword evidence="2" id="KW-0732">Signal</keyword>
<organism evidence="4 5">
    <name type="scientific">Caballeronia sordidicola</name>
    <name type="common">Burkholderia sordidicola</name>
    <dbReference type="NCBI Taxonomy" id="196367"/>
    <lineage>
        <taxon>Bacteria</taxon>
        <taxon>Pseudomonadati</taxon>
        <taxon>Pseudomonadota</taxon>
        <taxon>Betaproteobacteria</taxon>
        <taxon>Burkholderiales</taxon>
        <taxon>Burkholderiaceae</taxon>
        <taxon>Caballeronia</taxon>
    </lineage>
</organism>
<evidence type="ECO:0000256" key="1">
    <source>
        <dbReference type="ARBA" id="ARBA00022801"/>
    </source>
</evidence>
<feature type="signal peptide" evidence="2">
    <location>
        <begin position="1"/>
        <end position="29"/>
    </location>
</feature>
<evidence type="ECO:0000313" key="5">
    <source>
        <dbReference type="Proteomes" id="UP000054893"/>
    </source>
</evidence>
<dbReference type="AlphaFoldDB" id="A0A158F824"/>
<feature type="domain" description="Xaa-Pro dipeptidyl-peptidase-like" evidence="3">
    <location>
        <begin position="76"/>
        <end position="193"/>
    </location>
</feature>